<evidence type="ECO:0000256" key="8">
    <source>
        <dbReference type="ARBA" id="ARBA00023154"/>
    </source>
</evidence>
<evidence type="ECO:0000256" key="13">
    <source>
        <dbReference type="HAMAP-Rule" id="MF_00102"/>
    </source>
</evidence>
<keyword evidence="3 13" id="KW-0028">Amino-acid biosynthesis</keyword>
<accession>K9EJN1</accession>
<evidence type="ECO:0000256" key="11">
    <source>
        <dbReference type="ARBA" id="ARBA00049080"/>
    </source>
</evidence>
<keyword evidence="8 13" id="KW-0457">Lysine biosynthesis</keyword>
<comment type="caution">
    <text evidence="13">Was originally thought to be a dihydrodipicolinate reductase (DHDPR), catalyzing the conversion of dihydrodipicolinate to tetrahydrodipicolinate. However, it was shown in E.coli that the substrate of the enzymatic reaction is not dihydrodipicolinate (DHDP) but in fact (2S,4S)-4-hydroxy-2,3,4,5-tetrahydrodipicolinic acid (HTPA), the product released by the DapA-catalyzed reaction.</text>
</comment>
<dbReference type="NCBIfam" id="TIGR00036">
    <property type="entry name" value="dapB"/>
    <property type="match status" value="1"/>
</dbReference>
<dbReference type="PANTHER" id="PTHR20836">
    <property type="entry name" value="DIHYDRODIPICOLINATE REDUCTASE"/>
    <property type="match status" value="1"/>
</dbReference>
<dbReference type="PIRSF" id="PIRSF000161">
    <property type="entry name" value="DHPR"/>
    <property type="match status" value="1"/>
</dbReference>
<evidence type="ECO:0000256" key="7">
    <source>
        <dbReference type="ARBA" id="ARBA00023027"/>
    </source>
</evidence>
<evidence type="ECO:0000259" key="14">
    <source>
        <dbReference type="Pfam" id="PF01113"/>
    </source>
</evidence>
<dbReference type="Gene3D" id="3.30.360.10">
    <property type="entry name" value="Dihydrodipicolinate Reductase, domain 2"/>
    <property type="match status" value="1"/>
</dbReference>
<dbReference type="Pfam" id="PF01113">
    <property type="entry name" value="DapB_N"/>
    <property type="match status" value="1"/>
</dbReference>
<dbReference type="GO" id="GO:0051287">
    <property type="term" value="F:NAD binding"/>
    <property type="evidence" value="ECO:0007669"/>
    <property type="project" value="UniProtKB-UniRule"/>
</dbReference>
<keyword evidence="4 13" id="KW-0521">NADP</keyword>
<keyword evidence="6 13" id="KW-0560">Oxidoreductase</keyword>
<dbReference type="eggNOG" id="COG0289">
    <property type="taxonomic scope" value="Bacteria"/>
</dbReference>
<gene>
    <name evidence="13" type="primary">dapB</name>
    <name evidence="16" type="ORF">HMPREF9233_00184</name>
</gene>
<comment type="caution">
    <text evidence="13">Lacks conserved residue(s) required for the propagation of feature annotation.</text>
</comment>
<dbReference type="PANTHER" id="PTHR20836:SF0">
    <property type="entry name" value="4-HYDROXY-TETRAHYDRODIPICOLINATE REDUCTASE 1, CHLOROPLASTIC-RELATED"/>
    <property type="match status" value="1"/>
</dbReference>
<feature type="active site" description="Proton donor/acceptor" evidence="13">
    <location>
        <position position="132"/>
    </location>
</feature>
<reference evidence="16 17" key="1">
    <citation type="submission" date="2012-09" db="EMBL/GenBank/DDBJ databases">
        <title>The Genome Sequence of Actinobaculum massiliae ACS-171-V-COL2.</title>
        <authorList>
            <consortium name="The Broad Institute Genome Sequencing Platform"/>
            <person name="Earl A."/>
            <person name="Ward D."/>
            <person name="Feldgarden M."/>
            <person name="Gevers D."/>
            <person name="Saerens B."/>
            <person name="Vaneechoutte M."/>
            <person name="Walker B."/>
            <person name="Young S.K."/>
            <person name="Zeng Q."/>
            <person name="Gargeya S."/>
            <person name="Fitzgerald M."/>
            <person name="Haas B."/>
            <person name="Abouelleil A."/>
            <person name="Alvarado L."/>
            <person name="Arachchi H.M."/>
            <person name="Berlin A."/>
            <person name="Chapman S.B."/>
            <person name="Goldberg J."/>
            <person name="Griggs A."/>
            <person name="Gujja S."/>
            <person name="Hansen M."/>
            <person name="Howarth C."/>
            <person name="Imamovic A."/>
            <person name="Larimer J."/>
            <person name="McCowen C."/>
            <person name="Montmayeur A."/>
            <person name="Murphy C."/>
            <person name="Neiman D."/>
            <person name="Pearson M."/>
            <person name="Priest M."/>
            <person name="Roberts A."/>
            <person name="Saif S."/>
            <person name="Shea T."/>
            <person name="Sisk P."/>
            <person name="Sykes S."/>
            <person name="Wortman J."/>
            <person name="Nusbaum C."/>
            <person name="Birren B."/>
        </authorList>
    </citation>
    <scope>NUCLEOTIDE SEQUENCE [LARGE SCALE GENOMIC DNA]</scope>
    <source>
        <strain evidence="17">ACS-171-V-Col2</strain>
    </source>
</reference>
<dbReference type="InterPro" id="IPR023940">
    <property type="entry name" value="DHDPR_bac"/>
</dbReference>
<evidence type="ECO:0000256" key="9">
    <source>
        <dbReference type="ARBA" id="ARBA00037922"/>
    </source>
</evidence>
<dbReference type="EC" id="1.17.1.8" evidence="10 13"/>
<feature type="binding site" evidence="13">
    <location>
        <position position="133"/>
    </location>
    <ligand>
        <name>(S)-2,3,4,5-tetrahydrodipicolinate</name>
        <dbReference type="ChEBI" id="CHEBI:16845"/>
    </ligand>
</feature>
<proteinExistence type="inferred from homology"/>
<dbReference type="GO" id="GO:0005829">
    <property type="term" value="C:cytosol"/>
    <property type="evidence" value="ECO:0007669"/>
    <property type="project" value="TreeGrafter"/>
</dbReference>
<dbReference type="UniPathway" id="UPA00034">
    <property type="reaction ID" value="UER00018"/>
</dbReference>
<feature type="binding site" evidence="13">
    <location>
        <begin position="8"/>
        <end position="13"/>
    </location>
    <ligand>
        <name>NAD(+)</name>
        <dbReference type="ChEBI" id="CHEBI:57540"/>
    </ligand>
</feature>
<dbReference type="InterPro" id="IPR000846">
    <property type="entry name" value="DapB_N"/>
</dbReference>
<dbReference type="InterPro" id="IPR022664">
    <property type="entry name" value="DapB_N_CS"/>
</dbReference>
<comment type="subcellular location">
    <subcellularLocation>
        <location evidence="13">Cytoplasm</location>
    </subcellularLocation>
</comment>
<comment type="catalytic activity">
    <reaction evidence="11 13">
        <text>(S)-2,3,4,5-tetrahydrodipicolinate + NADP(+) + H2O = (2S,4S)-4-hydroxy-2,3,4,5-tetrahydrodipicolinate + NADPH + H(+)</text>
        <dbReference type="Rhea" id="RHEA:35331"/>
        <dbReference type="ChEBI" id="CHEBI:15377"/>
        <dbReference type="ChEBI" id="CHEBI:15378"/>
        <dbReference type="ChEBI" id="CHEBI:16845"/>
        <dbReference type="ChEBI" id="CHEBI:57783"/>
        <dbReference type="ChEBI" id="CHEBI:58349"/>
        <dbReference type="ChEBI" id="CHEBI:67139"/>
        <dbReference type="EC" id="1.17.1.8"/>
    </reaction>
</comment>
<feature type="binding site" evidence="13">
    <location>
        <begin position="102"/>
        <end position="105"/>
    </location>
    <ligand>
        <name>NAD(+)</name>
        <dbReference type="ChEBI" id="CHEBI:57540"/>
    </ligand>
</feature>
<feature type="binding site" evidence="13">
    <location>
        <begin position="142"/>
        <end position="143"/>
    </location>
    <ligand>
        <name>(S)-2,3,4,5-tetrahydrodipicolinate</name>
        <dbReference type="ChEBI" id="CHEBI:16845"/>
    </ligand>
</feature>
<evidence type="ECO:0000256" key="1">
    <source>
        <dbReference type="ARBA" id="ARBA00006642"/>
    </source>
</evidence>
<dbReference type="Gene3D" id="3.40.50.720">
    <property type="entry name" value="NAD(P)-binding Rossmann-like Domain"/>
    <property type="match status" value="1"/>
</dbReference>
<evidence type="ECO:0000256" key="3">
    <source>
        <dbReference type="ARBA" id="ARBA00022605"/>
    </source>
</evidence>
<keyword evidence="17" id="KW-1185">Reference proteome</keyword>
<evidence type="ECO:0000313" key="16">
    <source>
        <dbReference type="EMBL" id="EKU96096.1"/>
    </source>
</evidence>
<evidence type="ECO:0000256" key="10">
    <source>
        <dbReference type="ARBA" id="ARBA00038983"/>
    </source>
</evidence>
<dbReference type="SUPFAM" id="SSF55347">
    <property type="entry name" value="Glyceraldehyde-3-phosphate dehydrogenase-like, C-terminal domain"/>
    <property type="match status" value="1"/>
</dbReference>
<evidence type="ECO:0000256" key="5">
    <source>
        <dbReference type="ARBA" id="ARBA00022915"/>
    </source>
</evidence>
<dbReference type="GO" id="GO:0008839">
    <property type="term" value="F:4-hydroxy-tetrahydrodipicolinate reductase"/>
    <property type="evidence" value="ECO:0007669"/>
    <property type="project" value="UniProtKB-UniRule"/>
</dbReference>
<dbReference type="PROSITE" id="PS01298">
    <property type="entry name" value="DAPB"/>
    <property type="match status" value="1"/>
</dbReference>
<keyword evidence="7 13" id="KW-0520">NAD</keyword>
<comment type="function">
    <text evidence="13">Catalyzes the conversion of 4-hydroxy-tetrahydrodipicolinate (HTPA) to tetrahydrodipicolinate.</text>
</comment>
<dbReference type="GO" id="GO:0009089">
    <property type="term" value="P:lysine biosynthetic process via diaminopimelate"/>
    <property type="evidence" value="ECO:0007669"/>
    <property type="project" value="UniProtKB-UniRule"/>
</dbReference>
<organism evidence="16 17">
    <name type="scientific">Actinobaculum massiliense ACS-171-V-Col2</name>
    <dbReference type="NCBI Taxonomy" id="883066"/>
    <lineage>
        <taxon>Bacteria</taxon>
        <taxon>Bacillati</taxon>
        <taxon>Actinomycetota</taxon>
        <taxon>Actinomycetes</taxon>
        <taxon>Actinomycetales</taxon>
        <taxon>Actinomycetaceae</taxon>
        <taxon>Actinobaculum</taxon>
    </lineage>
</organism>
<comment type="similarity">
    <text evidence="1 13">Belongs to the DapB family.</text>
</comment>
<comment type="subunit">
    <text evidence="13">Homotetramer.</text>
</comment>
<dbReference type="AlphaFoldDB" id="K9EJN1"/>
<keyword evidence="5 13" id="KW-0220">Diaminopimelate biosynthesis</keyword>
<comment type="catalytic activity">
    <reaction evidence="12 13">
        <text>(S)-2,3,4,5-tetrahydrodipicolinate + NAD(+) + H2O = (2S,4S)-4-hydroxy-2,3,4,5-tetrahydrodipicolinate + NADH + H(+)</text>
        <dbReference type="Rhea" id="RHEA:35323"/>
        <dbReference type="ChEBI" id="CHEBI:15377"/>
        <dbReference type="ChEBI" id="CHEBI:15378"/>
        <dbReference type="ChEBI" id="CHEBI:16845"/>
        <dbReference type="ChEBI" id="CHEBI:57540"/>
        <dbReference type="ChEBI" id="CHEBI:57945"/>
        <dbReference type="ChEBI" id="CHEBI:67139"/>
        <dbReference type="EC" id="1.17.1.8"/>
    </reaction>
</comment>
<feature type="domain" description="Dihydrodipicolinate reductase N-terminal" evidence="14">
    <location>
        <begin position="2"/>
        <end position="105"/>
    </location>
</feature>
<dbReference type="CDD" id="cd02274">
    <property type="entry name" value="DHDPR_N"/>
    <property type="match status" value="1"/>
</dbReference>
<dbReference type="RefSeq" id="WP_007000402.1">
    <property type="nucleotide sequence ID" value="NZ_JH992955.1"/>
</dbReference>
<dbReference type="EMBL" id="AGWL01000001">
    <property type="protein sequence ID" value="EKU96096.1"/>
    <property type="molecule type" value="Genomic_DNA"/>
</dbReference>
<dbReference type="SUPFAM" id="SSF51735">
    <property type="entry name" value="NAD(P)-binding Rossmann-fold domains"/>
    <property type="match status" value="1"/>
</dbReference>
<feature type="active site" description="Proton donor" evidence="13">
    <location>
        <position position="136"/>
    </location>
</feature>
<dbReference type="InterPro" id="IPR036291">
    <property type="entry name" value="NAD(P)-bd_dom_sf"/>
</dbReference>
<dbReference type="HOGENOM" id="CLU_047479_0_1_11"/>
<comment type="pathway">
    <text evidence="9 13">Amino-acid biosynthesis; L-lysine biosynthesis via DAP pathway; (S)-tetrahydrodipicolinate from L-aspartate: step 4/4.</text>
</comment>
<dbReference type="STRING" id="202789.GCA_001457435_00257"/>
<keyword evidence="2 13" id="KW-0963">Cytoplasm</keyword>
<evidence type="ECO:0000256" key="6">
    <source>
        <dbReference type="ARBA" id="ARBA00023002"/>
    </source>
</evidence>
<comment type="caution">
    <text evidence="16">The sequence shown here is derived from an EMBL/GenBank/DDBJ whole genome shotgun (WGS) entry which is preliminary data.</text>
</comment>
<dbReference type="GO" id="GO:0050661">
    <property type="term" value="F:NADP binding"/>
    <property type="evidence" value="ECO:0007669"/>
    <property type="project" value="UniProtKB-UniRule"/>
</dbReference>
<protein>
    <recommendedName>
        <fullName evidence="10 13">4-hydroxy-tetrahydrodipicolinate reductase</fullName>
        <shortName evidence="13">HTPA reductase</shortName>
        <ecNumber evidence="10 13">1.17.1.8</ecNumber>
    </recommendedName>
</protein>
<evidence type="ECO:0000313" key="17">
    <source>
        <dbReference type="Proteomes" id="UP000009888"/>
    </source>
</evidence>
<evidence type="ECO:0000256" key="12">
    <source>
        <dbReference type="ARBA" id="ARBA00049396"/>
    </source>
</evidence>
<sequence length="246" mass="25566">MIDIAVIGSAGRMGKTVCAAVEAAEDMNLVAQIDHEGEISPDTLGGAQVAIEFTVPSQTEANVMALLDAGVDVVVGTTGWGEDALRRVRERAEQAGRSVVIAPNFGLSAVFAMKFAAAAAPYFESVEVIEMHHPDKVDAPSGTAKTTAQKIAAARASAGVGASPDATQTDPGGARGAVVDGVHVHAVRLRGLNAHEEILLGNPAEQLVIRQDSFDRTSFMPGVLLAARKVRGSGPLTYGLEKFLDI</sequence>
<dbReference type="FunFam" id="3.30.360.10:FF:000009">
    <property type="entry name" value="4-hydroxy-tetrahydrodipicolinate reductase"/>
    <property type="match status" value="1"/>
</dbReference>
<evidence type="ECO:0000259" key="15">
    <source>
        <dbReference type="Pfam" id="PF05173"/>
    </source>
</evidence>
<dbReference type="GO" id="GO:0016726">
    <property type="term" value="F:oxidoreductase activity, acting on CH or CH2 groups, NAD or NADP as acceptor"/>
    <property type="evidence" value="ECO:0007669"/>
    <property type="project" value="UniProtKB-UniRule"/>
</dbReference>
<evidence type="ECO:0000256" key="4">
    <source>
        <dbReference type="ARBA" id="ARBA00022857"/>
    </source>
</evidence>
<feature type="binding site" evidence="13">
    <location>
        <begin position="76"/>
        <end position="78"/>
    </location>
    <ligand>
        <name>NAD(+)</name>
        <dbReference type="ChEBI" id="CHEBI:57540"/>
    </ligand>
</feature>
<evidence type="ECO:0000256" key="2">
    <source>
        <dbReference type="ARBA" id="ARBA00022490"/>
    </source>
</evidence>
<feature type="domain" description="Dihydrodipicolinate reductase C-terminal" evidence="15">
    <location>
        <begin position="111"/>
        <end position="244"/>
    </location>
</feature>
<dbReference type="PATRIC" id="fig|883066.3.peg.185"/>
<dbReference type="HAMAP" id="MF_00102">
    <property type="entry name" value="DapB"/>
    <property type="match status" value="1"/>
</dbReference>
<dbReference type="InterPro" id="IPR022663">
    <property type="entry name" value="DapB_C"/>
</dbReference>
<dbReference type="Pfam" id="PF05173">
    <property type="entry name" value="DapB_C"/>
    <property type="match status" value="1"/>
</dbReference>
<name>K9EJN1_9ACTO</name>
<dbReference type="GO" id="GO:0019877">
    <property type="term" value="P:diaminopimelate biosynthetic process"/>
    <property type="evidence" value="ECO:0007669"/>
    <property type="project" value="UniProtKB-UniRule"/>
</dbReference>
<dbReference type="Proteomes" id="UP000009888">
    <property type="component" value="Unassembled WGS sequence"/>
</dbReference>